<dbReference type="GO" id="GO:0002926">
    <property type="term" value="P:tRNA wobble base 5-methoxycarbonylmethyl-2-thiouridinylation"/>
    <property type="evidence" value="ECO:0007669"/>
    <property type="project" value="TreeGrafter"/>
</dbReference>
<evidence type="ECO:0000256" key="13">
    <source>
        <dbReference type="ARBA" id="ARBA00023315"/>
    </source>
</evidence>
<evidence type="ECO:0000256" key="12">
    <source>
        <dbReference type="ARBA" id="ARBA00023014"/>
    </source>
</evidence>
<dbReference type="EC" id="2.3.1.311" evidence="14"/>
<evidence type="ECO:0000256" key="2">
    <source>
        <dbReference type="ARBA" id="ARBA00005217"/>
    </source>
</evidence>
<dbReference type="EMBL" id="CDMZ01005000">
    <property type="protein sequence ID" value="CEM51622.1"/>
    <property type="molecule type" value="Genomic_DNA"/>
</dbReference>
<dbReference type="SFLD" id="SFLDF00344">
    <property type="entry name" value="ELP3-like"/>
    <property type="match status" value="1"/>
</dbReference>
<dbReference type="GO" id="GO:0051539">
    <property type="term" value="F:4 iron, 4 sulfur cluster binding"/>
    <property type="evidence" value="ECO:0007669"/>
    <property type="project" value="UniProtKB-KW"/>
</dbReference>
<keyword evidence="4" id="KW-0004">4Fe-4S</keyword>
<evidence type="ECO:0000256" key="10">
    <source>
        <dbReference type="ARBA" id="ARBA00022884"/>
    </source>
</evidence>
<dbReference type="Pfam" id="PF04055">
    <property type="entry name" value="Radical_SAM"/>
    <property type="match status" value="1"/>
</dbReference>
<dbReference type="PANTHER" id="PTHR11135">
    <property type="entry name" value="HISTONE ACETYLTRANSFERASE-RELATED"/>
    <property type="match status" value="1"/>
</dbReference>
<evidence type="ECO:0000256" key="11">
    <source>
        <dbReference type="ARBA" id="ARBA00023004"/>
    </source>
</evidence>
<proteinExistence type="inferred from homology"/>
<keyword evidence="6" id="KW-0808">Transferase</keyword>
<keyword evidence="8" id="KW-0819">tRNA processing</keyword>
<dbReference type="FunFam" id="3.80.30.20:FF:000011">
    <property type="entry name" value="Elongator complex"/>
    <property type="match status" value="1"/>
</dbReference>
<dbReference type="GO" id="GO:0005737">
    <property type="term" value="C:cytoplasm"/>
    <property type="evidence" value="ECO:0007669"/>
    <property type="project" value="TreeGrafter"/>
</dbReference>
<dbReference type="PANTHER" id="PTHR11135:SF2">
    <property type="entry name" value="ELONGATOR COMPLEX PROTEIN 3"/>
    <property type="match status" value="1"/>
</dbReference>
<dbReference type="Gene3D" id="3.40.630.30">
    <property type="match status" value="1"/>
</dbReference>
<dbReference type="SMART" id="SM00729">
    <property type="entry name" value="Elp3"/>
    <property type="match status" value="1"/>
</dbReference>
<dbReference type="GO" id="GO:0033588">
    <property type="term" value="C:elongator holoenzyme complex"/>
    <property type="evidence" value="ECO:0007669"/>
    <property type="project" value="TreeGrafter"/>
</dbReference>
<organism evidence="19">
    <name type="scientific">Chromera velia CCMP2878</name>
    <dbReference type="NCBI Taxonomy" id="1169474"/>
    <lineage>
        <taxon>Eukaryota</taxon>
        <taxon>Sar</taxon>
        <taxon>Alveolata</taxon>
        <taxon>Colpodellida</taxon>
        <taxon>Chromeraceae</taxon>
        <taxon>Chromera</taxon>
    </lineage>
</organism>
<name>A0A0G4I3R9_9ALVE</name>
<dbReference type="GO" id="GO:0106261">
    <property type="term" value="F:tRNA uridine(34) acetyltransferase activity"/>
    <property type="evidence" value="ECO:0007669"/>
    <property type="project" value="UniProtKB-EC"/>
</dbReference>
<keyword evidence="9" id="KW-0479">Metal-binding</keyword>
<keyword evidence="11" id="KW-0408">Iron</keyword>
<dbReference type="VEuPathDB" id="CryptoDB:Cvel_10742"/>
<comment type="catalytic activity">
    <reaction evidence="15">
        <text>uridine(34) in tRNA + acetyl-CoA + S-adenosyl-L-methionine + H2O = 5-(carboxymethyl)uridine(34) in tRNA + 5'-deoxyadenosine + L-methionine + CoA + 2 H(+)</text>
        <dbReference type="Rhea" id="RHEA:61020"/>
        <dbReference type="Rhea" id="RHEA-COMP:10407"/>
        <dbReference type="Rhea" id="RHEA-COMP:11727"/>
        <dbReference type="ChEBI" id="CHEBI:15377"/>
        <dbReference type="ChEBI" id="CHEBI:15378"/>
        <dbReference type="ChEBI" id="CHEBI:17319"/>
        <dbReference type="ChEBI" id="CHEBI:57287"/>
        <dbReference type="ChEBI" id="CHEBI:57288"/>
        <dbReference type="ChEBI" id="CHEBI:57844"/>
        <dbReference type="ChEBI" id="CHEBI:59789"/>
        <dbReference type="ChEBI" id="CHEBI:65315"/>
        <dbReference type="ChEBI" id="CHEBI:74882"/>
        <dbReference type="EC" id="2.3.1.311"/>
    </reaction>
    <physiologicalReaction direction="left-to-right" evidence="15">
        <dbReference type="Rhea" id="RHEA:61021"/>
    </physiologicalReaction>
</comment>
<dbReference type="SFLD" id="SFLDS00029">
    <property type="entry name" value="Radical_SAM"/>
    <property type="match status" value="1"/>
</dbReference>
<keyword evidence="12" id="KW-0411">Iron-sulfur</keyword>
<evidence type="ECO:0000256" key="8">
    <source>
        <dbReference type="ARBA" id="ARBA00022694"/>
    </source>
</evidence>
<evidence type="ECO:0000256" key="15">
    <source>
        <dbReference type="ARBA" id="ARBA00047372"/>
    </source>
</evidence>
<feature type="compositionally biased region" description="Basic and acidic residues" evidence="16">
    <location>
        <begin position="617"/>
        <end position="631"/>
    </location>
</feature>
<keyword evidence="17" id="KW-0472">Membrane</keyword>
<protein>
    <recommendedName>
        <fullName evidence="14">tRNA carboxymethyluridine synthase</fullName>
        <ecNumber evidence="14">2.3.1.311</ecNumber>
    </recommendedName>
</protein>
<dbReference type="InterPro" id="IPR006638">
    <property type="entry name" value="Elp3/MiaA/NifB-like_rSAM"/>
</dbReference>
<dbReference type="InterPro" id="IPR032432">
    <property type="entry name" value="Radical_SAM_C"/>
</dbReference>
<dbReference type="Gene3D" id="3.80.30.20">
    <property type="entry name" value="tm_1862 like domain"/>
    <property type="match status" value="1"/>
</dbReference>
<keyword evidence="17" id="KW-1133">Transmembrane helix</keyword>
<dbReference type="InterPro" id="IPR016181">
    <property type="entry name" value="Acyl_CoA_acyltransferase"/>
</dbReference>
<dbReference type="InterPro" id="IPR023404">
    <property type="entry name" value="rSAM_horseshoe"/>
</dbReference>
<accession>A0A0G4I3R9</accession>
<feature type="transmembrane region" description="Helical" evidence="17">
    <location>
        <begin position="745"/>
        <end position="769"/>
    </location>
</feature>
<dbReference type="AlphaFoldDB" id="A0A0G4I3R9"/>
<evidence type="ECO:0000256" key="17">
    <source>
        <dbReference type="SAM" id="Phobius"/>
    </source>
</evidence>
<keyword evidence="10" id="KW-0694">RNA-binding</keyword>
<comment type="similarity">
    <text evidence="3">Belongs to the ELP3 family.</text>
</comment>
<sequence length="775" mass="86852">MEVRIPNIEELTNPDERRHFESFKRSMEEWQNYEANRSGASGEATDDFIKALVTYCAENGITSKAKFEKAIYTLRKEKKITPSKPQLIASYQKLLKTGELAADPLIEQFLIKKIVRTASGVIVITVLTSPGPFSCPKDCHYCPKEPGQPRSYLSTEPAVLRANQNGWDAVSQFNDRAGTLQRNGHTVDKIEILVLGGTWSGYPRDYQEEFVRDLFYAANIFHDVPDETLDECAKGAAVKGKRAPLSLEEEQRRNETAQARIIGVTLETRPDFINKYELNRLRRFGCTRVQIGVQHTDNEILEKINRGHSVEHAVKAVQLLKDSCFKVDIHLMPDLPGSDPERDLKMFNYVLHSPDLQADQWKIYPCEVTPFSEIEKWYKRGEYEPYADREGGRLLLDLLCDVKSKVHPWIRLNRVIRDIPNQTIIAGNQHTNLRQMIDLEMKRRGLVCRCIRCREVKDLNSPEVSVTRAVLKERKYATLGGSEFFLSFELPDESRIFAFLRLRLREGERIEKEKRGEEGHFAIKELKGAALLRELHVYGVVVGVGESKGEGDSRSQHAGFGWRLVKRAEEIAYSHGFRRMAIIAGVGTRRYYAKFGYVLEGTFMTKDLTPDSIQWTEDSRKKRMTEIESERQSASVVEEEEDEEADVTHMTPIEEQQAMGESLDAEEEAEEEEAAGMGGASTVAASPGKTGEVEVVQRQRDGQPPSLSVAWSATGGLTGVVGWFSRTSSIGGESEGTGSTTGQQFVTLAGAAAALAALAGAAAATVAVLRRQPGR</sequence>
<evidence type="ECO:0000256" key="1">
    <source>
        <dbReference type="ARBA" id="ARBA00001966"/>
    </source>
</evidence>
<evidence type="ECO:0000256" key="16">
    <source>
        <dbReference type="SAM" id="MobiDB-lite"/>
    </source>
</evidence>
<dbReference type="Pfam" id="PF16199">
    <property type="entry name" value="Radical_SAM_C"/>
    <property type="match status" value="1"/>
</dbReference>
<comment type="cofactor">
    <cofactor evidence="1">
        <name>[4Fe-4S] cluster</name>
        <dbReference type="ChEBI" id="CHEBI:49883"/>
    </cofactor>
</comment>
<dbReference type="SFLD" id="SFLDG01086">
    <property type="entry name" value="elongater_protein-like"/>
    <property type="match status" value="1"/>
</dbReference>
<evidence type="ECO:0000256" key="5">
    <source>
        <dbReference type="ARBA" id="ARBA00022555"/>
    </source>
</evidence>
<keyword evidence="17" id="KW-0812">Transmembrane</keyword>
<comment type="pathway">
    <text evidence="2">tRNA modification.</text>
</comment>
<evidence type="ECO:0000256" key="3">
    <source>
        <dbReference type="ARBA" id="ARBA00005494"/>
    </source>
</evidence>
<dbReference type="GO" id="GO:0005634">
    <property type="term" value="C:nucleus"/>
    <property type="evidence" value="ECO:0007669"/>
    <property type="project" value="TreeGrafter"/>
</dbReference>
<dbReference type="InterPro" id="IPR034687">
    <property type="entry name" value="ELP3-like"/>
</dbReference>
<reference evidence="19" key="1">
    <citation type="submission" date="2014-11" db="EMBL/GenBank/DDBJ databases">
        <authorList>
            <person name="Otto D Thomas"/>
            <person name="Naeem Raeece"/>
        </authorList>
    </citation>
    <scope>NUCLEOTIDE SEQUENCE</scope>
</reference>
<dbReference type="GO" id="GO:0046872">
    <property type="term" value="F:metal ion binding"/>
    <property type="evidence" value="ECO:0007669"/>
    <property type="project" value="UniProtKB-KW"/>
</dbReference>
<keyword evidence="13" id="KW-0012">Acyltransferase</keyword>
<evidence type="ECO:0000313" key="19">
    <source>
        <dbReference type="EMBL" id="CEM51622.1"/>
    </source>
</evidence>
<evidence type="ECO:0000256" key="7">
    <source>
        <dbReference type="ARBA" id="ARBA00022691"/>
    </source>
</evidence>
<dbReference type="SUPFAM" id="SSF55729">
    <property type="entry name" value="Acyl-CoA N-acyltransferases (Nat)"/>
    <property type="match status" value="1"/>
</dbReference>
<dbReference type="GO" id="GO:0000049">
    <property type="term" value="F:tRNA binding"/>
    <property type="evidence" value="ECO:0007669"/>
    <property type="project" value="UniProtKB-KW"/>
</dbReference>
<evidence type="ECO:0000256" key="9">
    <source>
        <dbReference type="ARBA" id="ARBA00022723"/>
    </source>
</evidence>
<feature type="domain" description="Elp3/MiaA/NifB-like radical SAM core" evidence="18">
    <location>
        <begin position="125"/>
        <end position="397"/>
    </location>
</feature>
<dbReference type="CDD" id="cd01335">
    <property type="entry name" value="Radical_SAM"/>
    <property type="match status" value="1"/>
</dbReference>
<gene>
    <name evidence="19" type="ORF">Cvel_10742</name>
</gene>
<feature type="region of interest" description="Disordered" evidence="16">
    <location>
        <begin position="617"/>
        <end position="691"/>
    </location>
</feature>
<evidence type="ECO:0000256" key="6">
    <source>
        <dbReference type="ARBA" id="ARBA00022679"/>
    </source>
</evidence>
<feature type="compositionally biased region" description="Acidic residues" evidence="16">
    <location>
        <begin position="663"/>
        <end position="674"/>
    </location>
</feature>
<keyword evidence="5" id="KW-0820">tRNA-binding</keyword>
<dbReference type="PhylomeDB" id="A0A0G4I3R9"/>
<dbReference type="InterPro" id="IPR007197">
    <property type="entry name" value="rSAM"/>
</dbReference>
<evidence type="ECO:0000256" key="14">
    <source>
        <dbReference type="ARBA" id="ARBA00044771"/>
    </source>
</evidence>
<keyword evidence="7" id="KW-0949">S-adenosyl-L-methionine</keyword>
<dbReference type="SUPFAM" id="SSF102114">
    <property type="entry name" value="Radical SAM enzymes"/>
    <property type="match status" value="1"/>
</dbReference>
<evidence type="ECO:0000259" key="18">
    <source>
        <dbReference type="SMART" id="SM00729"/>
    </source>
</evidence>
<evidence type="ECO:0000256" key="4">
    <source>
        <dbReference type="ARBA" id="ARBA00022485"/>
    </source>
</evidence>
<dbReference type="NCBIfam" id="TIGR01211">
    <property type="entry name" value="ELP3"/>
    <property type="match status" value="1"/>
</dbReference>
<dbReference type="InterPro" id="IPR039661">
    <property type="entry name" value="ELP3"/>
</dbReference>
<dbReference type="InterPro" id="IPR058240">
    <property type="entry name" value="rSAM_sf"/>
</dbReference>